<reference evidence="1 2" key="1">
    <citation type="journal article" date="2016" name="Nat. Commun.">
        <title>Thousands of microbial genomes shed light on interconnected biogeochemical processes in an aquifer system.</title>
        <authorList>
            <person name="Anantharaman K."/>
            <person name="Brown C.T."/>
            <person name="Hug L.A."/>
            <person name="Sharon I."/>
            <person name="Castelle C.J."/>
            <person name="Probst A.J."/>
            <person name="Thomas B.C."/>
            <person name="Singh A."/>
            <person name="Wilkins M.J."/>
            <person name="Karaoz U."/>
            <person name="Brodie E.L."/>
            <person name="Williams K.H."/>
            <person name="Hubbard S.S."/>
            <person name="Banfield J.F."/>
        </authorList>
    </citation>
    <scope>NUCLEOTIDE SEQUENCE [LARGE SCALE GENOMIC DNA]</scope>
</reference>
<name>A0A1F5YI81_9BACT</name>
<dbReference type="InterPro" id="IPR001646">
    <property type="entry name" value="5peptide_repeat"/>
</dbReference>
<comment type="caution">
    <text evidence="1">The sequence shown here is derived from an EMBL/GenBank/DDBJ whole genome shotgun (WGS) entry which is preliminary data.</text>
</comment>
<dbReference type="PANTHER" id="PTHR42999:SF1">
    <property type="entry name" value="PENTAPEPTIDE REPEAT-CONTAINING PROTEIN"/>
    <property type="match status" value="1"/>
</dbReference>
<dbReference type="Pfam" id="PF00805">
    <property type="entry name" value="Pentapeptide"/>
    <property type="match status" value="1"/>
</dbReference>
<dbReference type="SUPFAM" id="SSF141571">
    <property type="entry name" value="Pentapeptide repeat-like"/>
    <property type="match status" value="1"/>
</dbReference>
<dbReference type="Proteomes" id="UP000178230">
    <property type="component" value="Unassembled WGS sequence"/>
</dbReference>
<evidence type="ECO:0000313" key="2">
    <source>
        <dbReference type="Proteomes" id="UP000178230"/>
    </source>
</evidence>
<evidence type="ECO:0008006" key="3">
    <source>
        <dbReference type="Google" id="ProtNLM"/>
    </source>
</evidence>
<organism evidence="1 2">
    <name type="scientific">Candidatus Gottesmanbacteria bacterium RBG_13_37_7</name>
    <dbReference type="NCBI Taxonomy" id="1798369"/>
    <lineage>
        <taxon>Bacteria</taxon>
        <taxon>Candidatus Gottesmaniibacteriota</taxon>
    </lineage>
</organism>
<dbReference type="AlphaFoldDB" id="A0A1F5YI81"/>
<accession>A0A1F5YI81</accession>
<dbReference type="InterPro" id="IPR052949">
    <property type="entry name" value="PA_immunity-related"/>
</dbReference>
<evidence type="ECO:0000313" key="1">
    <source>
        <dbReference type="EMBL" id="OGF99571.1"/>
    </source>
</evidence>
<dbReference type="Gene3D" id="2.160.20.80">
    <property type="entry name" value="E3 ubiquitin-protein ligase SopA"/>
    <property type="match status" value="1"/>
</dbReference>
<sequence length="196" mass="22846">MDLLHTNSKSFYKQKFTDLNYSNKIIKNKEFEVCQFEKCSFVDCIFENCRFLDCSFRECILSAISPVNSIFSEVKFIEAKVIGFDWTKAKSVRSLYFEKSIINYSNFTGLKLPDIKLKYCTSNEADFSECDLSNGDFEGTDFERTRFFHTNLTKTNFSKASNYSIDFRVNKIKKAKFSLPEATSLLDCLDIILEYE</sequence>
<proteinExistence type="predicted"/>
<dbReference type="Pfam" id="PF13599">
    <property type="entry name" value="Pentapeptide_4"/>
    <property type="match status" value="1"/>
</dbReference>
<dbReference type="PANTHER" id="PTHR42999">
    <property type="entry name" value="ANTIBIOTIC RESISTANCE PROTEIN MCBG"/>
    <property type="match status" value="1"/>
</dbReference>
<dbReference type="EMBL" id="MFIY01000047">
    <property type="protein sequence ID" value="OGF99571.1"/>
    <property type="molecule type" value="Genomic_DNA"/>
</dbReference>
<gene>
    <name evidence="1" type="ORF">A2Y99_04365</name>
</gene>
<protein>
    <recommendedName>
        <fullName evidence="3">Pentapeptide repeat-containing protein</fullName>
    </recommendedName>
</protein>